<dbReference type="GO" id="GO:0015074">
    <property type="term" value="P:DNA integration"/>
    <property type="evidence" value="ECO:0007669"/>
    <property type="project" value="InterPro"/>
</dbReference>
<dbReference type="GO" id="GO:0003676">
    <property type="term" value="F:nucleic acid binding"/>
    <property type="evidence" value="ECO:0007669"/>
    <property type="project" value="InterPro"/>
</dbReference>
<dbReference type="InterPro" id="IPR008042">
    <property type="entry name" value="Retrotrans_Pao"/>
</dbReference>
<dbReference type="PROSITE" id="PS50994">
    <property type="entry name" value="INTEGRASE"/>
    <property type="match status" value="1"/>
</dbReference>
<dbReference type="Pfam" id="PF03564">
    <property type="entry name" value="DUF1759"/>
    <property type="match status" value="1"/>
</dbReference>
<evidence type="ECO:0000256" key="1">
    <source>
        <dbReference type="SAM" id="MobiDB-lite"/>
    </source>
</evidence>
<dbReference type="Pfam" id="PF05380">
    <property type="entry name" value="Peptidase_A17"/>
    <property type="match status" value="1"/>
</dbReference>
<feature type="compositionally biased region" description="Acidic residues" evidence="1">
    <location>
        <begin position="119"/>
        <end position="131"/>
    </location>
</feature>
<dbReference type="Gene3D" id="3.30.420.10">
    <property type="entry name" value="Ribonuclease H-like superfamily/Ribonuclease H"/>
    <property type="match status" value="1"/>
</dbReference>
<dbReference type="Gene3D" id="1.10.340.70">
    <property type="match status" value="1"/>
</dbReference>
<dbReference type="InterPro" id="IPR041588">
    <property type="entry name" value="Integrase_H2C2"/>
</dbReference>
<dbReference type="InterPro" id="IPR005312">
    <property type="entry name" value="DUF1759"/>
</dbReference>
<protein>
    <recommendedName>
        <fullName evidence="2">Integrase catalytic domain-containing protein</fullName>
    </recommendedName>
</protein>
<feature type="domain" description="Integrase catalytic" evidence="2">
    <location>
        <begin position="1736"/>
        <end position="1924"/>
    </location>
</feature>
<proteinExistence type="predicted"/>
<evidence type="ECO:0000313" key="4">
    <source>
        <dbReference type="Proteomes" id="UP000298787"/>
    </source>
</evidence>
<evidence type="ECO:0000259" key="2">
    <source>
        <dbReference type="PROSITE" id="PS50994"/>
    </source>
</evidence>
<dbReference type="PANTHER" id="PTHR47331">
    <property type="entry name" value="PHD-TYPE DOMAIN-CONTAINING PROTEIN"/>
    <property type="match status" value="1"/>
</dbReference>
<dbReference type="Pfam" id="PF17921">
    <property type="entry name" value="Integrase_H2C2"/>
    <property type="match status" value="1"/>
</dbReference>
<dbReference type="PANTHER" id="PTHR47331:SF1">
    <property type="entry name" value="GAG-LIKE PROTEIN"/>
    <property type="match status" value="1"/>
</dbReference>
<dbReference type="CDD" id="cd01644">
    <property type="entry name" value="RT_pepA17"/>
    <property type="match status" value="1"/>
</dbReference>
<dbReference type="InterPro" id="IPR001584">
    <property type="entry name" value="Integrase_cat-core"/>
</dbReference>
<dbReference type="InterPro" id="IPR040676">
    <property type="entry name" value="DUF5641"/>
</dbReference>
<reference evidence="3 4" key="1">
    <citation type="submission" date="2019-01" db="EMBL/GenBank/DDBJ databases">
        <title>Genome Assembly of Collichthys lucidus.</title>
        <authorList>
            <person name="Cai M."/>
            <person name="Xiao S."/>
        </authorList>
    </citation>
    <scope>NUCLEOTIDE SEQUENCE [LARGE SCALE GENOMIC DNA]</scope>
    <source>
        <strain evidence="3">JT15FE1705JMU</strain>
        <tissue evidence="3">Muscle</tissue>
    </source>
</reference>
<dbReference type="InterPro" id="IPR036397">
    <property type="entry name" value="RNaseH_sf"/>
</dbReference>
<dbReference type="Proteomes" id="UP000298787">
    <property type="component" value="Unassembled WGS sequence"/>
</dbReference>
<sequence>MAEELTEEDYERERELSKFIGSRRGKLGALTRKRNEINVLIESGEDNQTIIRQLELFDKSLNEFYNIQATVQSLMTDEDEREADQRDWYEPKYKLQKDFLEGVLKWVRKRDDGEKGDVDEQEEEEEEEQNEETLNGNVKPQDSVSQTRSVKATSHVSRMSRVSDAQLKEEAECAATRARAHILHQKIDLELEEATIRAQFKARKEKLALNSELAAAEAKQQVYKEHAELRSLSGLHKFGTPTEYNIPATVQRKKGAQVNISPHSETVQHITQQNTGITSAHQSIQISSADGAQIASARAHHNASVASPSAVSPSASNNTPITSVDVTNVTNTNVYDTNVTEVLKKHTEITALLVKQQALSLLPDREIPVFDGDPLQYIAFIRAFEQFVERKTDSMEDRLYYLQQYTKSEPRSLVTSFLHMDPNVAYKQAKEQLEYNFGNGYKIASAYMNKALNWPVIKPENAKELRSYALFLRSCYNTMSDINGLKELDNSSNLRLLVSKLPFKLRDRWRTTVCIMEESKKPRATFKELMEFIEKQARALLDPVFGDIQFPTDTKVTPPKYKLQGKAKPSSSPSFATTVAPMSASIAKQNYSPSTRKQNPPVNMDSCVFCKGKHKLEACETFKTKSNTEKIQYLKTQGMCFGCLRKGHMGKTCQNRMTCETCSLPHPTVLHIPTVKDSRKVKPSNSTSLSNAMVSVKDSDPMGADTSDQCTLAIVPVKVKLSSNNQVITTHAFLDPGSSATFCTESLKSKLNISGKNITIMLCTMGQEKRVSTSVVSGLEVSNMEGVQYHKLPPVYTQSHLPVAKRHIPKQESLDKWTYLHKVKIPHLDADIELLIGTNAAKLMEPWEVINSKGSGPYAVKTPLGWVVNGLMQEAICKGQGSHLCVTANRISIRDVNDLLIKQYHQDFPELAAEDKTEMSVEDKRFMSIMETSKELRNGHYYLPLPFKENNVMMPNNYEQAHQRAMSLKRKFEKNEQFHMEYATFLEGMLERNHAEVVPSNELVPPGGKVWYIPHHAVHHPKKDTLRVVFDCSASFQGTSLNDKLIQGPNLTSNLVGVLLRFRQEHIALMADIESMFHQVRVMENHVDFLRFLWWPNGDLSQPLKEHRMAVHLFGASSSPSCASFALRQCAEDFKELFTPETVATIMSNYYVDDCLKSVPTEADAVKLCRELEAACSMGGFRLHKWISNSRAVLTSIPQADRAREVKTLDLESGELPTERTLGIQWQIQSDKLTFSISLKNQPYTRRGILSIISSVYDPLGFICPFTLTAKNILQDLCKHNYAWDKELPDHYVHQWQEWMSGLSSIGELTVDRCIKPNNCGAITSAQLHHFSDASESGYGCVTYLRLINTRHEVHISFIMGKSRVAPLKQTTMPRMELTAAVLAVRMDTFLRAELQLQLESSIFWTDSTSTLKYIQNENKRFKTFVANRVNTIREMTSITQWRYVNTKQNPADCASRGLKASALLNSHTWLNGPEFLRGQKSEWPKSELVTQTPQENDMEVKKDVLMMNILVKEQNTPTHAFIHHHSNWNKLTRAVAWLLKLKDLLINLSQRRNEILNKLTTSPTSEMKTLLERKMKAVKKCMTSQPMTLNDLKKAEKAIIHYTQLEAFPEEMETLQRKNAHLSRQSRIRMLDPILQNGLLLTGGRLSRMAMPESQKHPVILPKNHHVSKVLLRHIHEQLGHCGRNHVLAKLRQKYWIPAANSLARKIRSECVFCRRQHALLGEQKMADLPKERVTPNSPPFTYVGADYFGPIIVKRGRSEVKRYGVIFTCFTTRAVHLEVASSLDTDSCINAIRRFVSRRGQVQQIRSDNGTNLISADRELRTAIQEWNKSHKLQAALQQKGIEWIYNPPAASHYGGVWERLIKQVKQTLLALTKAQTLDDESLHTFLCEVEAIINSRPLTTISDSPNDLEPLTPNHLLLLKGQPTLSPGLFQKSDTYSKRRWKQVQYLADTFWKRWVREYLPTLQERQKWLKIKRNYTCGDVVLIADPTAPRASWMLGRVIDTKKDAKGVVRSVMLKTKTSVIERPITKVCLLLENDM</sequence>
<feature type="region of interest" description="Disordered" evidence="1">
    <location>
        <begin position="297"/>
        <end position="324"/>
    </location>
</feature>
<evidence type="ECO:0000313" key="3">
    <source>
        <dbReference type="EMBL" id="TKS65758.1"/>
    </source>
</evidence>
<feature type="compositionally biased region" description="Low complexity" evidence="1">
    <location>
        <begin position="302"/>
        <end position="324"/>
    </location>
</feature>
<keyword evidence="4" id="KW-1185">Reference proteome</keyword>
<dbReference type="EMBL" id="ML241061">
    <property type="protein sequence ID" value="TKS65758.1"/>
    <property type="molecule type" value="Genomic_DNA"/>
</dbReference>
<dbReference type="Pfam" id="PF18701">
    <property type="entry name" value="DUF5641"/>
    <property type="match status" value="1"/>
</dbReference>
<feature type="region of interest" description="Disordered" evidence="1">
    <location>
        <begin position="111"/>
        <end position="153"/>
    </location>
</feature>
<accession>A0A4U5TWX6</accession>
<dbReference type="InterPro" id="IPR012337">
    <property type="entry name" value="RNaseH-like_sf"/>
</dbReference>
<dbReference type="STRING" id="240159.A0A4U5TWX6"/>
<dbReference type="SUPFAM" id="SSF53098">
    <property type="entry name" value="Ribonuclease H-like"/>
    <property type="match status" value="1"/>
</dbReference>
<dbReference type="InterPro" id="IPR043502">
    <property type="entry name" value="DNA/RNA_pol_sf"/>
</dbReference>
<gene>
    <name evidence="3" type="ORF">D9C73_028515</name>
</gene>
<feature type="compositionally biased region" description="Polar residues" evidence="1">
    <location>
        <begin position="133"/>
        <end position="153"/>
    </location>
</feature>
<name>A0A4U5TWX6_COLLU</name>
<dbReference type="SUPFAM" id="SSF56672">
    <property type="entry name" value="DNA/RNA polymerases"/>
    <property type="match status" value="1"/>
</dbReference>
<organism evidence="3 4">
    <name type="scientific">Collichthys lucidus</name>
    <name type="common">Big head croaker</name>
    <name type="synonym">Sciaena lucida</name>
    <dbReference type="NCBI Taxonomy" id="240159"/>
    <lineage>
        <taxon>Eukaryota</taxon>
        <taxon>Metazoa</taxon>
        <taxon>Chordata</taxon>
        <taxon>Craniata</taxon>
        <taxon>Vertebrata</taxon>
        <taxon>Euteleostomi</taxon>
        <taxon>Actinopterygii</taxon>
        <taxon>Neopterygii</taxon>
        <taxon>Teleostei</taxon>
        <taxon>Neoteleostei</taxon>
        <taxon>Acanthomorphata</taxon>
        <taxon>Eupercaria</taxon>
        <taxon>Sciaenidae</taxon>
        <taxon>Collichthys</taxon>
    </lineage>
</organism>